<name>A0A4D4J3I9_9PSEU</name>
<evidence type="ECO:0000259" key="4">
    <source>
        <dbReference type="Pfam" id="PF00534"/>
    </source>
</evidence>
<dbReference type="AlphaFoldDB" id="A0A4D4J3I9"/>
<dbReference type="InterPro" id="IPR050194">
    <property type="entry name" value="Glycosyltransferase_grp1"/>
</dbReference>
<accession>A0A4D4J3I9</accession>
<evidence type="ECO:0000313" key="6">
    <source>
        <dbReference type="EMBL" id="GDY29670.1"/>
    </source>
</evidence>
<feature type="region of interest" description="Disordered" evidence="3">
    <location>
        <begin position="1"/>
        <end position="20"/>
    </location>
</feature>
<keyword evidence="7" id="KW-1185">Reference proteome</keyword>
<evidence type="ECO:0000256" key="3">
    <source>
        <dbReference type="SAM" id="MobiDB-lite"/>
    </source>
</evidence>
<dbReference type="SUPFAM" id="SSF53756">
    <property type="entry name" value="UDP-Glycosyltransferase/glycogen phosphorylase"/>
    <property type="match status" value="1"/>
</dbReference>
<sequence length="587" mass="61546">MVCDRTGPPAPHQVGATGRRSGHVAQLAAALARQGHRVVVHVAGEQRERSLADGFEVVGIPVGAVEPGEGAVAGEPPGHLGRFSEGLAGRWRRDPPDVVHAHGWTAGLASVLAAAVAEAPVVQSYHGLAAVPPPRQRAREAAHGSRAAPRARWERMLGRRVAHVLANCSDEVAVLLRMGVPRTRITVVPDGVDLTRFSPHGPAARRPSGHRLVAAAGDPAPAAGLDTVVSALRGLPETELLILGGPPPGRLAEHPEVRRLLGHAGATGVAGRVRLVDPVPAERLPALLRSADAVVCVPWYDPFGTVALEAMACGLPVIAAAVGALADIVVDGVTGLHVPPRRPDLLARTVRGLLADVGMRFAYGVAGRDRVQSRYSWDRIAADAAAVYRRVAGEADRAASAGSVGNLPGRDAYPNHRAGLRRPQLHEVTQLVHQPQSPAVRLVPQRAPPADQRVGDMATVAHLADQGATLAPQQQHAPAAAVPDTVRGQLVHREYQLGRPVAGQPGPLRHPGHGPAHRAEVRAGEGQFLAGRRRLRQRLFQSGQRGRGTGVAVARSVVAVAAHQRVVAAAPVDHLRGQRGHVIGAQQ</sequence>
<feature type="domain" description="Glycosyltransferase subfamily 4-like N-terminal" evidence="5">
    <location>
        <begin position="23"/>
        <end position="196"/>
    </location>
</feature>
<evidence type="ECO:0000313" key="7">
    <source>
        <dbReference type="Proteomes" id="UP000298860"/>
    </source>
</evidence>
<dbReference type="Pfam" id="PF00534">
    <property type="entry name" value="Glycos_transf_1"/>
    <property type="match status" value="1"/>
</dbReference>
<dbReference type="Pfam" id="PF13439">
    <property type="entry name" value="Glyco_transf_4"/>
    <property type="match status" value="1"/>
</dbReference>
<evidence type="ECO:0000256" key="2">
    <source>
        <dbReference type="ARBA" id="ARBA00022679"/>
    </source>
</evidence>
<comment type="caution">
    <text evidence="6">The sequence shown here is derived from an EMBL/GenBank/DDBJ whole genome shotgun (WGS) entry which is preliminary data.</text>
</comment>
<dbReference type="PANTHER" id="PTHR45947">
    <property type="entry name" value="SULFOQUINOVOSYL TRANSFERASE SQD2"/>
    <property type="match status" value="1"/>
</dbReference>
<dbReference type="Proteomes" id="UP000298860">
    <property type="component" value="Unassembled WGS sequence"/>
</dbReference>
<keyword evidence="2" id="KW-0808">Transferase</keyword>
<organism evidence="6 7">
    <name type="scientific">Gandjariella thermophila</name>
    <dbReference type="NCBI Taxonomy" id="1931992"/>
    <lineage>
        <taxon>Bacteria</taxon>
        <taxon>Bacillati</taxon>
        <taxon>Actinomycetota</taxon>
        <taxon>Actinomycetes</taxon>
        <taxon>Pseudonocardiales</taxon>
        <taxon>Pseudonocardiaceae</taxon>
        <taxon>Gandjariella</taxon>
    </lineage>
</organism>
<dbReference type="InterPro" id="IPR028098">
    <property type="entry name" value="Glyco_trans_4-like_N"/>
</dbReference>
<evidence type="ECO:0008006" key="8">
    <source>
        <dbReference type="Google" id="ProtNLM"/>
    </source>
</evidence>
<keyword evidence="1" id="KW-0328">Glycosyltransferase</keyword>
<reference evidence="7" key="1">
    <citation type="submission" date="2019-04" db="EMBL/GenBank/DDBJ databases">
        <title>Draft genome sequence of Pseudonocardiaceae bacterium SL3-2-4.</title>
        <authorList>
            <person name="Ningsih F."/>
            <person name="Yokota A."/>
            <person name="Sakai Y."/>
            <person name="Nanatani K."/>
            <person name="Yabe S."/>
            <person name="Oetari A."/>
            <person name="Sjamsuridzal W."/>
        </authorList>
    </citation>
    <scope>NUCLEOTIDE SEQUENCE [LARGE SCALE GENOMIC DNA]</scope>
    <source>
        <strain evidence="7">SL3-2-4</strain>
    </source>
</reference>
<dbReference type="InterPro" id="IPR001296">
    <property type="entry name" value="Glyco_trans_1"/>
</dbReference>
<dbReference type="GO" id="GO:0016758">
    <property type="term" value="F:hexosyltransferase activity"/>
    <property type="evidence" value="ECO:0007669"/>
    <property type="project" value="TreeGrafter"/>
</dbReference>
<dbReference type="GO" id="GO:1901137">
    <property type="term" value="P:carbohydrate derivative biosynthetic process"/>
    <property type="evidence" value="ECO:0007669"/>
    <property type="project" value="UniProtKB-ARBA"/>
</dbReference>
<gene>
    <name evidence="6" type="ORF">GTS_13030</name>
</gene>
<protein>
    <recommendedName>
        <fullName evidence="8">Glycosyl transferase</fullName>
    </recommendedName>
</protein>
<evidence type="ECO:0000256" key="1">
    <source>
        <dbReference type="ARBA" id="ARBA00022676"/>
    </source>
</evidence>
<evidence type="ECO:0000259" key="5">
    <source>
        <dbReference type="Pfam" id="PF13439"/>
    </source>
</evidence>
<dbReference type="PANTHER" id="PTHR45947:SF3">
    <property type="entry name" value="SULFOQUINOVOSYL TRANSFERASE SQD2"/>
    <property type="match status" value="1"/>
</dbReference>
<proteinExistence type="predicted"/>
<dbReference type="Gene3D" id="3.40.50.2000">
    <property type="entry name" value="Glycogen Phosphorylase B"/>
    <property type="match status" value="2"/>
</dbReference>
<feature type="domain" description="Glycosyl transferase family 1" evidence="4">
    <location>
        <begin position="208"/>
        <end position="367"/>
    </location>
</feature>
<dbReference type="EMBL" id="BJFL01000004">
    <property type="protein sequence ID" value="GDY29670.1"/>
    <property type="molecule type" value="Genomic_DNA"/>
</dbReference>